<evidence type="ECO:0000313" key="8">
    <source>
        <dbReference type="Proteomes" id="UP000008645"/>
    </source>
</evidence>
<dbReference type="GO" id="GO:0008408">
    <property type="term" value="F:3'-5' exonuclease activity"/>
    <property type="evidence" value="ECO:0007669"/>
    <property type="project" value="InterPro"/>
</dbReference>
<evidence type="ECO:0000313" key="7">
    <source>
        <dbReference type="EMBL" id="CBZ40384.1"/>
    </source>
</evidence>
<dbReference type="EC" id="2.7.7.7" evidence="7"/>
<keyword evidence="1 7" id="KW-0808">Transferase</keyword>
<evidence type="ECO:0000259" key="5">
    <source>
        <dbReference type="Pfam" id="PF07733"/>
    </source>
</evidence>
<evidence type="ECO:0000256" key="3">
    <source>
        <dbReference type="ARBA" id="ARBA00022705"/>
    </source>
</evidence>
<dbReference type="GO" id="GO:0006260">
    <property type="term" value="P:DNA replication"/>
    <property type="evidence" value="ECO:0007669"/>
    <property type="project" value="UniProtKB-KW"/>
</dbReference>
<dbReference type="InterPro" id="IPR004805">
    <property type="entry name" value="DnaE2/DnaE/PolC"/>
</dbReference>
<sequence length="827" mass="97171">MKNNKLVLPQLFVKTNHSIFESTISMDQLIEFSLKNKHKHVFFTESQWIKHFPTFHLKAKNKGLIPLLSLHYIWENSSEWLLIPKNYEGYEALSRFTNKNELLEDNEWSQIIKIFISGDEKSIPWKDDQDFYIANSDCPQGISVRENLFLKEEDYDLFALVSSLKNKSSFSRELELNSHLKNSYLLNNYSENNNVQRIKNLIKLLKECNFYSLREKSQLSLFKKNKREEILEHCSSRLEKYILEFPKEKQLEYQKRYKREINLFDLKGYWDYFSIVWELTQYIQKSNILISPGRGSSCGSLLIFLMGVNQIDPFKYGLLLDRFLNETSERMPDLDIDIEGSRRLEILKFLQSTFGEEGFIIPSILKRIKNINSIFASLQKVFSEEEEKDSQLMGKLIDLPFLIQPHPSSIIPIFSTFLESTYKDDNSVFPVTPLEYSSTSYIHLQKFDLLSSQYLEFISEIIKDIGFSSQQLFEINFEDKNTWNLLNRGLTYYLFHLDSSYIKSIIPMFELKSISDLAQLLAIIRPGINKHISKFLNYKSPKDSNCPPLIRELLLETRGIILFQEQIMNIVSKVTGMSLSSSDKYRIILQKNKIEELSSLKREFFSLAREKKRNNFEINQIWNFINTFGKYSFNKSHAVAYAALSFQAAYLKANYCEKFFISAIKREGLRESCLEEIKSMGYKIKVINFLNKVSHTGFFDSEKKEFYIGLNGIKYGSSQLFQLVKKIESEIKNNSSNLSNLISLLLSNGITREDIEKLNYLGWFNPIFSGEENPLYLSFEWDSLYKKLIFGTNKKEIREFSEQEKEDFRDKQIKNLNFKLDYLIGEN</sequence>
<dbReference type="Pfam" id="PF07733">
    <property type="entry name" value="DNA_pol3_alpha"/>
    <property type="match status" value="1"/>
</dbReference>
<feature type="domain" description="Bacterial DNA polymerase III alpha subunit NTPase" evidence="5">
    <location>
        <begin position="231"/>
        <end position="359"/>
    </location>
</feature>
<keyword evidence="4" id="KW-0239">DNA-directed DNA polymerase</keyword>
<evidence type="ECO:0000256" key="4">
    <source>
        <dbReference type="ARBA" id="ARBA00022932"/>
    </source>
</evidence>
<protein>
    <submittedName>
        <fullName evidence="7">DNA polymerase III subunit alpha</fullName>
        <ecNumber evidence="7">2.7.7.7</ecNumber>
    </submittedName>
</protein>
<evidence type="ECO:0000256" key="2">
    <source>
        <dbReference type="ARBA" id="ARBA00022695"/>
    </source>
</evidence>
<evidence type="ECO:0000256" key="1">
    <source>
        <dbReference type="ARBA" id="ARBA00022679"/>
    </source>
</evidence>
<proteinExistence type="predicted"/>
<dbReference type="Gene3D" id="3.20.20.140">
    <property type="entry name" value="Metal-dependent hydrolases"/>
    <property type="match status" value="1"/>
</dbReference>
<accession>F0V3G2</accession>
<dbReference type="HOGENOM" id="CLU_001600_0_1_14"/>
<name>F0V3G2_MYCS3</name>
<dbReference type="PANTHER" id="PTHR32294:SF0">
    <property type="entry name" value="DNA POLYMERASE III SUBUNIT ALPHA"/>
    <property type="match status" value="1"/>
</dbReference>
<dbReference type="InterPro" id="IPR011708">
    <property type="entry name" value="DNA_pol3_alpha_NTPase_dom"/>
</dbReference>
<gene>
    <name evidence="7" type="primary">dnaE</name>
    <name evidence="7" type="ORF">MSUIS_02910</name>
</gene>
<dbReference type="Pfam" id="PF17657">
    <property type="entry name" value="DNA_pol3_finger"/>
    <property type="match status" value="1"/>
</dbReference>
<dbReference type="GO" id="GO:0003887">
    <property type="term" value="F:DNA-directed DNA polymerase activity"/>
    <property type="evidence" value="ECO:0007669"/>
    <property type="project" value="UniProtKB-KW"/>
</dbReference>
<feature type="domain" description="DNA polymerase III alpha subunit finger" evidence="6">
    <location>
        <begin position="458"/>
        <end position="611"/>
    </location>
</feature>
<dbReference type="Proteomes" id="UP000008645">
    <property type="component" value="Chromosome"/>
</dbReference>
<dbReference type="KEGG" id="msk:MSUIS_02910"/>
<keyword evidence="3" id="KW-0235">DNA replication</keyword>
<evidence type="ECO:0000259" key="6">
    <source>
        <dbReference type="Pfam" id="PF17657"/>
    </source>
</evidence>
<reference evidence="7 8" key="1">
    <citation type="journal article" date="2011" name="J. Bacteriol.">
        <title>Complete genome sequence of the hemotrophic Mycoplasma suis strain KI3806.</title>
        <authorList>
            <person name="Oehlerking J."/>
            <person name="Kube M."/>
            <person name="Felder K.M."/>
            <person name="Matter D."/>
            <person name="Wittenbrink M.M."/>
            <person name="Schwarzenbach S."/>
            <person name="Kramer M.M."/>
            <person name="Hoelzle K."/>
            <person name="Hoelzle L.E."/>
        </authorList>
    </citation>
    <scope>NUCLEOTIDE SEQUENCE [LARGE SCALE GENOMIC DNA]</scope>
    <source>
        <strain evidence="8">KI_3806</strain>
    </source>
</reference>
<dbReference type="InterPro" id="IPR040982">
    <property type="entry name" value="DNA_pol3_finger"/>
</dbReference>
<dbReference type="AlphaFoldDB" id="F0V3G2"/>
<dbReference type="OrthoDB" id="9803237at2"/>
<dbReference type="RefSeq" id="WP_013608991.1">
    <property type="nucleotide sequence ID" value="NC_015153.1"/>
</dbReference>
<dbReference type="EMBL" id="FQ790233">
    <property type="protein sequence ID" value="CBZ40384.1"/>
    <property type="molecule type" value="Genomic_DNA"/>
</dbReference>
<dbReference type="PANTHER" id="PTHR32294">
    <property type="entry name" value="DNA POLYMERASE III SUBUNIT ALPHA"/>
    <property type="match status" value="1"/>
</dbReference>
<keyword evidence="2 7" id="KW-0548">Nucleotidyltransferase</keyword>
<organism evidence="7 8">
    <name type="scientific">Mycoplasma suis (strain KI_3806)</name>
    <dbReference type="NCBI Taxonomy" id="708248"/>
    <lineage>
        <taxon>Bacteria</taxon>
        <taxon>Bacillati</taxon>
        <taxon>Mycoplasmatota</taxon>
        <taxon>Mollicutes</taxon>
        <taxon>Mycoplasmataceae</taxon>
        <taxon>Mycoplasma</taxon>
    </lineage>
</organism>